<reference evidence="1" key="1">
    <citation type="journal article" date="2012" name="PLoS ONE">
        <title>Gene sets for utilization of primary and secondary nutrition supplies in the distal gut of endangered iberian lynx.</title>
        <authorList>
            <person name="Alcaide M."/>
            <person name="Messina E."/>
            <person name="Richter M."/>
            <person name="Bargiela R."/>
            <person name="Peplies J."/>
            <person name="Huws S.A."/>
            <person name="Newbold C.J."/>
            <person name="Golyshin P.N."/>
            <person name="Simon M.A."/>
            <person name="Lopez G."/>
            <person name="Yakimov M.M."/>
            <person name="Ferrer M."/>
        </authorList>
    </citation>
    <scope>NUCLEOTIDE SEQUENCE</scope>
</reference>
<evidence type="ECO:0000313" key="1">
    <source>
        <dbReference type="EMBL" id="EJX07259.1"/>
    </source>
</evidence>
<accession>J9GJ58</accession>
<protein>
    <submittedName>
        <fullName evidence="1">Uncharacterized protein</fullName>
    </submittedName>
</protein>
<gene>
    <name evidence="1" type="ORF">EVA_04632</name>
</gene>
<sequence length="37" mass="4341">MEKETAKDNVHVVNSAIKKYRRQNTIEQQGKKKVIVE</sequence>
<organism evidence="1">
    <name type="scientific">gut metagenome</name>
    <dbReference type="NCBI Taxonomy" id="749906"/>
    <lineage>
        <taxon>unclassified sequences</taxon>
        <taxon>metagenomes</taxon>
        <taxon>organismal metagenomes</taxon>
    </lineage>
</organism>
<dbReference type="AlphaFoldDB" id="J9GJ58"/>
<dbReference type="EMBL" id="AMCI01000926">
    <property type="protein sequence ID" value="EJX07259.1"/>
    <property type="molecule type" value="Genomic_DNA"/>
</dbReference>
<comment type="caution">
    <text evidence="1">The sequence shown here is derived from an EMBL/GenBank/DDBJ whole genome shotgun (WGS) entry which is preliminary data.</text>
</comment>
<name>J9GJ58_9ZZZZ</name>
<proteinExistence type="predicted"/>